<dbReference type="HOGENOM" id="CLU_536578_0_0_1"/>
<reference evidence="3 4" key="1">
    <citation type="journal article" date="2013" name="J. Biotechnol.">
        <title>Establishment and interpretation of the genome sequence of the phytopathogenic fungus Rhizoctonia solani AG1-IB isolate 7/3/14.</title>
        <authorList>
            <person name="Wibberg D.W."/>
            <person name="Jelonek L.J."/>
            <person name="Rupp O.R."/>
            <person name="Hennig M.H."/>
            <person name="Eikmeyer F.E."/>
            <person name="Goesmann A.G."/>
            <person name="Hartmann A.H."/>
            <person name="Borriss R.B."/>
            <person name="Grosch R.G."/>
            <person name="Puehler A.P."/>
            <person name="Schlueter A.S."/>
        </authorList>
    </citation>
    <scope>NUCLEOTIDE SEQUENCE [LARGE SCALE GENOMIC DNA]</scope>
    <source>
        <strain evidence="4">AG1-IB / isolate 7/3/14</strain>
    </source>
</reference>
<dbReference type="Proteomes" id="UP000012065">
    <property type="component" value="Unassembled WGS sequence"/>
</dbReference>
<feature type="compositionally biased region" description="Polar residues" evidence="2">
    <location>
        <begin position="205"/>
        <end position="215"/>
    </location>
</feature>
<organism evidence="3 4">
    <name type="scientific">Thanatephorus cucumeris (strain AG1-IB / isolate 7/3/14)</name>
    <name type="common">Lettuce bottom rot fungus</name>
    <name type="synonym">Rhizoctonia solani</name>
    <dbReference type="NCBI Taxonomy" id="1108050"/>
    <lineage>
        <taxon>Eukaryota</taxon>
        <taxon>Fungi</taxon>
        <taxon>Dikarya</taxon>
        <taxon>Basidiomycota</taxon>
        <taxon>Agaricomycotina</taxon>
        <taxon>Agaricomycetes</taxon>
        <taxon>Cantharellales</taxon>
        <taxon>Ceratobasidiaceae</taxon>
        <taxon>Rhizoctonia</taxon>
        <taxon>Rhizoctonia solani AG-1</taxon>
    </lineage>
</organism>
<evidence type="ECO:0000256" key="2">
    <source>
        <dbReference type="SAM" id="MobiDB-lite"/>
    </source>
</evidence>
<feature type="compositionally biased region" description="Low complexity" evidence="2">
    <location>
        <begin position="182"/>
        <end position="198"/>
    </location>
</feature>
<gene>
    <name evidence="3" type="ORF">BN14_11489</name>
</gene>
<proteinExistence type="predicted"/>
<dbReference type="AlphaFoldDB" id="M5CDI7"/>
<sequence>MHVRVGTAVSALAKMIAQVKEQPITGVKQQLEGAAGEKDRFIKEYQETYCEADESLSQATDKLAAGWTAYFDTMGRGSPLHRAVLGYKNTNIAILNTIKGHALYKAELKTRGFQKRVEAAEKNLRELNDKRNYVFQQVRKAGKRQGEKAWKTARAQGNRVQIGDKDAALDYLAQPSSLVTDASKVASSSRTSRPSVVSDHPADQIKSTTARSNLPWSKKTDKELEQQIIDLSIDEDLKDDDVTSSYREMRACKQVNLGGRDLNEEVISMIEGSLGEQTDERVEEWKDQAESEQLTMASAHDVRQYLMMLALDPILLDREIRAQIEASSTQFFMRVIDYYTEGRRQDLLPEMSPISQERQDASLVLFDFETQGAHYHTDWAELIRKMTYKDRYMCPGACGRKRQFDTVDEVYEHCISDECVDQGAFVVMKAENDRVHQMRYEKQVQYEQEGGCARNRGARERRQFHYLANVTEQDFWEIADSYEIPRAQVRPYIELMVRNARFIGKTLL</sequence>
<evidence type="ECO:0000313" key="3">
    <source>
        <dbReference type="EMBL" id="CCO37334.1"/>
    </source>
</evidence>
<feature type="region of interest" description="Disordered" evidence="2">
    <location>
        <begin position="182"/>
        <end position="218"/>
    </location>
</feature>
<accession>M5CDI7</accession>
<protein>
    <submittedName>
        <fullName evidence="3">Uncharacterized protein</fullName>
    </submittedName>
</protein>
<keyword evidence="1" id="KW-0175">Coiled coil</keyword>
<name>M5CDI7_THACB</name>
<comment type="caution">
    <text evidence="3">The sequence shown here is derived from an EMBL/GenBank/DDBJ whole genome shotgun (WGS) entry which is preliminary data.</text>
</comment>
<evidence type="ECO:0000256" key="1">
    <source>
        <dbReference type="SAM" id="Coils"/>
    </source>
</evidence>
<feature type="coiled-coil region" evidence="1">
    <location>
        <begin position="110"/>
        <end position="137"/>
    </location>
</feature>
<dbReference type="EMBL" id="CAOJ01017053">
    <property type="protein sequence ID" value="CCO37334.1"/>
    <property type="molecule type" value="Genomic_DNA"/>
</dbReference>
<evidence type="ECO:0000313" key="4">
    <source>
        <dbReference type="Proteomes" id="UP000012065"/>
    </source>
</evidence>